<dbReference type="RefSeq" id="WP_106772212.1">
    <property type="nucleotide sequence ID" value="NZ_PXYK01000009.1"/>
</dbReference>
<comment type="caution">
    <text evidence="2">The sequence shown here is derived from an EMBL/GenBank/DDBJ whole genome shotgun (WGS) entry which is preliminary data.</text>
</comment>
<reference evidence="2 3" key="1">
    <citation type="submission" date="2018-03" db="EMBL/GenBank/DDBJ databases">
        <title>The draft genome of Mesorhizobium sp. 6GN-30.</title>
        <authorList>
            <person name="Liu L."/>
            <person name="Li L."/>
            <person name="Wang T."/>
            <person name="Zhang X."/>
            <person name="Liang L."/>
        </authorList>
    </citation>
    <scope>NUCLEOTIDE SEQUENCE [LARGE SCALE GENOMIC DNA]</scope>
    <source>
        <strain evidence="2 3">6GN30</strain>
    </source>
</reference>
<sequence length="143" mass="15075">MRHFPALCLAAALSASAAQPALADEPDTAFVRLHAVDLLEGALTREQTTKLQLIAHQAAIAAACDGFVLDDTKMKTAFEALAPADAAKMTDAQKTYHDQHVLVIYGVLVGGELAAMADDVSKACARAAEFQADPEAAAEVVWR</sequence>
<evidence type="ECO:0000313" key="3">
    <source>
        <dbReference type="Proteomes" id="UP000241229"/>
    </source>
</evidence>
<dbReference type="AlphaFoldDB" id="A0A2P7SDE5"/>
<protein>
    <recommendedName>
        <fullName evidence="4">DUF5333 domain-containing protein</fullName>
    </recommendedName>
</protein>
<proteinExistence type="predicted"/>
<evidence type="ECO:0000256" key="1">
    <source>
        <dbReference type="SAM" id="SignalP"/>
    </source>
</evidence>
<gene>
    <name evidence="2" type="ORF">C7I84_10910</name>
</gene>
<dbReference type="OrthoDB" id="8421341at2"/>
<keyword evidence="3" id="KW-1185">Reference proteome</keyword>
<organism evidence="2 3">
    <name type="scientific">Kumtagia ephedrae</name>
    <dbReference type="NCBI Taxonomy" id="2116701"/>
    <lineage>
        <taxon>Bacteria</taxon>
        <taxon>Pseudomonadati</taxon>
        <taxon>Pseudomonadota</taxon>
        <taxon>Alphaproteobacteria</taxon>
        <taxon>Hyphomicrobiales</taxon>
        <taxon>Phyllobacteriaceae</taxon>
        <taxon>Kumtagia</taxon>
    </lineage>
</organism>
<dbReference type="EMBL" id="PXYK01000009">
    <property type="protein sequence ID" value="PSJ60487.1"/>
    <property type="molecule type" value="Genomic_DNA"/>
</dbReference>
<name>A0A2P7SDE5_9HYPH</name>
<accession>A0A2P7SDE5</accession>
<evidence type="ECO:0000313" key="2">
    <source>
        <dbReference type="EMBL" id="PSJ60487.1"/>
    </source>
</evidence>
<keyword evidence="1" id="KW-0732">Signal</keyword>
<dbReference type="Proteomes" id="UP000241229">
    <property type="component" value="Unassembled WGS sequence"/>
</dbReference>
<feature type="chain" id="PRO_5015124504" description="DUF5333 domain-containing protein" evidence="1">
    <location>
        <begin position="24"/>
        <end position="143"/>
    </location>
</feature>
<feature type="signal peptide" evidence="1">
    <location>
        <begin position="1"/>
        <end position="23"/>
    </location>
</feature>
<evidence type="ECO:0008006" key="4">
    <source>
        <dbReference type="Google" id="ProtNLM"/>
    </source>
</evidence>